<protein>
    <recommendedName>
        <fullName evidence="4">SCP domain-containing protein</fullName>
    </recommendedName>
</protein>
<dbReference type="AlphaFoldDB" id="A0A0D2M268"/>
<organism evidence="2 3">
    <name type="scientific">Hypholoma sublateritium (strain FD-334 SS-4)</name>
    <dbReference type="NCBI Taxonomy" id="945553"/>
    <lineage>
        <taxon>Eukaryota</taxon>
        <taxon>Fungi</taxon>
        <taxon>Dikarya</taxon>
        <taxon>Basidiomycota</taxon>
        <taxon>Agaricomycotina</taxon>
        <taxon>Agaricomycetes</taxon>
        <taxon>Agaricomycetidae</taxon>
        <taxon>Agaricales</taxon>
        <taxon>Agaricineae</taxon>
        <taxon>Strophariaceae</taxon>
        <taxon>Hypholoma</taxon>
    </lineage>
</organism>
<accession>A0A0D2M268</accession>
<keyword evidence="3" id="KW-1185">Reference proteome</keyword>
<dbReference type="Proteomes" id="UP000054270">
    <property type="component" value="Unassembled WGS sequence"/>
</dbReference>
<name>A0A0D2M268_HYPSF</name>
<evidence type="ECO:0008006" key="4">
    <source>
        <dbReference type="Google" id="ProtNLM"/>
    </source>
</evidence>
<dbReference type="EMBL" id="KN817607">
    <property type="protein sequence ID" value="KJA17208.1"/>
    <property type="molecule type" value="Genomic_DNA"/>
</dbReference>
<evidence type="ECO:0000256" key="1">
    <source>
        <dbReference type="SAM" id="SignalP"/>
    </source>
</evidence>
<evidence type="ECO:0000313" key="2">
    <source>
        <dbReference type="EMBL" id="KJA17208.1"/>
    </source>
</evidence>
<gene>
    <name evidence="2" type="ORF">HYPSUDRAFT_57832</name>
</gene>
<feature type="chain" id="PRO_5002246673" description="SCP domain-containing protein" evidence="1">
    <location>
        <begin position="21"/>
        <end position="220"/>
    </location>
</feature>
<keyword evidence="1" id="KW-0732">Signal</keyword>
<feature type="signal peptide" evidence="1">
    <location>
        <begin position="1"/>
        <end position="20"/>
    </location>
</feature>
<sequence>MLFTRISLAALLLFVATVSSAPLHESAEGVTTHAEHARKGLLPALSRGSKQHTFAGLAAAQGVPGTPALARAASHVHVHVTPDSSLEGPADAPTQQYARSPTLLAAAQSAHLHAADAHHNAAVAHHVAARQQFQNIRHHLATGNVAAMTRATVHVEGFNHLAVMHASMAARHRAHARILGHPNTASLHTDQDLGQQIRIATESFHYAGDAARKVRNYNIE</sequence>
<proteinExistence type="predicted"/>
<evidence type="ECO:0000313" key="3">
    <source>
        <dbReference type="Proteomes" id="UP000054270"/>
    </source>
</evidence>
<reference evidence="3" key="1">
    <citation type="submission" date="2014-04" db="EMBL/GenBank/DDBJ databases">
        <title>Evolutionary Origins and Diversification of the Mycorrhizal Mutualists.</title>
        <authorList>
            <consortium name="DOE Joint Genome Institute"/>
            <consortium name="Mycorrhizal Genomics Consortium"/>
            <person name="Kohler A."/>
            <person name="Kuo A."/>
            <person name="Nagy L.G."/>
            <person name="Floudas D."/>
            <person name="Copeland A."/>
            <person name="Barry K.W."/>
            <person name="Cichocki N."/>
            <person name="Veneault-Fourrey C."/>
            <person name="LaButti K."/>
            <person name="Lindquist E.A."/>
            <person name="Lipzen A."/>
            <person name="Lundell T."/>
            <person name="Morin E."/>
            <person name="Murat C."/>
            <person name="Riley R."/>
            <person name="Ohm R."/>
            <person name="Sun H."/>
            <person name="Tunlid A."/>
            <person name="Henrissat B."/>
            <person name="Grigoriev I.V."/>
            <person name="Hibbett D.S."/>
            <person name="Martin F."/>
        </authorList>
    </citation>
    <scope>NUCLEOTIDE SEQUENCE [LARGE SCALE GENOMIC DNA]</scope>
    <source>
        <strain evidence="3">FD-334 SS-4</strain>
    </source>
</reference>